<accession>A0AAF0JTQ4</accession>
<organism evidence="2 3">
    <name type="scientific">Methanomicrobium antiquum</name>
    <dbReference type="NCBI Taxonomy" id="487686"/>
    <lineage>
        <taxon>Archaea</taxon>
        <taxon>Methanobacteriati</taxon>
        <taxon>Methanobacteriota</taxon>
        <taxon>Stenosarchaea group</taxon>
        <taxon>Methanomicrobia</taxon>
        <taxon>Methanomicrobiales</taxon>
        <taxon>Methanomicrobiaceae</taxon>
        <taxon>Methanomicrobium</taxon>
    </lineage>
</organism>
<reference evidence="2" key="1">
    <citation type="submission" date="2022-01" db="EMBL/GenBank/DDBJ databases">
        <title>Complete genome of Methanomicrobium antiquum DSM 21220.</title>
        <authorList>
            <person name="Chen S.-C."/>
            <person name="You Y.-T."/>
            <person name="Zhou Y.-Z."/>
            <person name="Lai M.-C."/>
        </authorList>
    </citation>
    <scope>NUCLEOTIDE SEQUENCE</scope>
    <source>
        <strain evidence="2">DSM 21220</strain>
    </source>
</reference>
<dbReference type="SUPFAM" id="SSF50998">
    <property type="entry name" value="Quinoprotein alcohol dehydrogenase-like"/>
    <property type="match status" value="1"/>
</dbReference>
<proteinExistence type="predicted"/>
<gene>
    <name evidence="2" type="ORF">L1994_10870</name>
</gene>
<feature type="transmembrane region" description="Helical" evidence="1">
    <location>
        <begin position="400"/>
        <end position="418"/>
    </location>
</feature>
<evidence type="ECO:0000256" key="1">
    <source>
        <dbReference type="SAM" id="Phobius"/>
    </source>
</evidence>
<keyword evidence="1" id="KW-0812">Transmembrane</keyword>
<evidence type="ECO:0000313" key="2">
    <source>
        <dbReference type="EMBL" id="WFN36628.1"/>
    </source>
</evidence>
<dbReference type="Gene3D" id="2.130.10.10">
    <property type="entry name" value="YVTN repeat-like/Quinoprotein amine dehydrogenase"/>
    <property type="match status" value="1"/>
</dbReference>
<dbReference type="PANTHER" id="PTHR42754:SF1">
    <property type="entry name" value="LIPOPROTEIN"/>
    <property type="match status" value="1"/>
</dbReference>
<evidence type="ECO:0000313" key="3">
    <source>
        <dbReference type="Proteomes" id="UP001218895"/>
    </source>
</evidence>
<dbReference type="Proteomes" id="UP001218895">
    <property type="component" value="Chromosome"/>
</dbReference>
<name>A0AAF0JTQ4_9EURY</name>
<dbReference type="AlphaFoldDB" id="A0AAF0JTQ4"/>
<dbReference type="EMBL" id="CP091092">
    <property type="protein sequence ID" value="WFN36628.1"/>
    <property type="molecule type" value="Genomic_DNA"/>
</dbReference>
<dbReference type="PANTHER" id="PTHR42754">
    <property type="entry name" value="ENDOGLUCANASE"/>
    <property type="match status" value="1"/>
</dbReference>
<sequence length="433" mass="47695">MKYANFDLIFLKDSFLGDSAFKRIFLSVLILSAICMLIPAGLCASPDNQNGPSYEWMKSFSGDEKINSVWELSDGSYVAGGHGVKGRELIFISNTGDIVSKTSIPGGDENGSIKFVEESPTGGLYLFTDGENLIKTDLLGNIEWTYHQPVGVISSIEVSDNGNVLMTGDFFQSFLTMISVKGEELWNKTLGTPKGGGQYRLTSVQKTPDGNFIIGGYINPIIYTENYRSFMMKTDENGEIIWSAQYSFDDSGMIISIIPLENNNYAAALVEEKEDRIALSEDNSIYQASVFIIGNDGEELSKIRVPTADVIYHIKAAVDGGYYLLADRYDKITDKTEYLIIRLDNKGSKLWTKNYGDVRISSLQITSDNGLLISGTDQITNECMIIKTSPDTAGEQKSCGFGVITAIFAGFCFVLYSAGKTQQKKIKITQTKN</sequence>
<keyword evidence="3" id="KW-1185">Reference proteome</keyword>
<dbReference type="InterPro" id="IPR011047">
    <property type="entry name" value="Quinoprotein_ADH-like_sf"/>
</dbReference>
<dbReference type="GeneID" id="79950906"/>
<keyword evidence="1" id="KW-0472">Membrane</keyword>
<dbReference type="RefSeq" id="WP_278099462.1">
    <property type="nucleotide sequence ID" value="NZ_CP091092.1"/>
</dbReference>
<keyword evidence="1" id="KW-1133">Transmembrane helix</keyword>
<protein>
    <submittedName>
        <fullName evidence="2">PQQ-like beta-propeller repeat protein</fullName>
    </submittedName>
</protein>
<dbReference type="InterPro" id="IPR015943">
    <property type="entry name" value="WD40/YVTN_repeat-like_dom_sf"/>
</dbReference>
<dbReference type="KEGG" id="manq:L1994_10870"/>